<keyword evidence="2" id="KW-1185">Reference proteome</keyword>
<sequence>MSPSPARPAAITLVSPAARWPEGEARYVLDASGSTWRVSERQPPSHLADRCERCLIFDAGTVVRRVCGQGPDWRLLSDAELLALCALPA</sequence>
<accession>A0AA37QDI0</accession>
<comment type="caution">
    <text evidence="1">The sequence shown here is derived from an EMBL/GenBank/DDBJ whole genome shotgun (WGS) entry which is preliminary data.</text>
</comment>
<dbReference type="EMBL" id="BRXS01000001">
    <property type="protein sequence ID" value="GLC23753.1"/>
    <property type="molecule type" value="Genomic_DNA"/>
</dbReference>
<dbReference type="Proteomes" id="UP001161325">
    <property type="component" value="Unassembled WGS sequence"/>
</dbReference>
<reference evidence="1" key="1">
    <citation type="submission" date="2022-08" db="EMBL/GenBank/DDBJ databases">
        <title>Draft genome sequencing of Roseisolibacter agri AW1220.</title>
        <authorList>
            <person name="Tobiishi Y."/>
            <person name="Tonouchi A."/>
        </authorList>
    </citation>
    <scope>NUCLEOTIDE SEQUENCE</scope>
    <source>
        <strain evidence="1">AW1220</strain>
    </source>
</reference>
<evidence type="ECO:0000313" key="1">
    <source>
        <dbReference type="EMBL" id="GLC23753.1"/>
    </source>
</evidence>
<dbReference type="AlphaFoldDB" id="A0AA37QDI0"/>
<proteinExistence type="predicted"/>
<name>A0AA37QDI0_9BACT</name>
<protein>
    <submittedName>
        <fullName evidence="1">Uncharacterized protein</fullName>
    </submittedName>
</protein>
<gene>
    <name evidence="1" type="ORF">rosag_02660</name>
</gene>
<organism evidence="1 2">
    <name type="scientific">Roseisolibacter agri</name>
    <dbReference type="NCBI Taxonomy" id="2014610"/>
    <lineage>
        <taxon>Bacteria</taxon>
        <taxon>Pseudomonadati</taxon>
        <taxon>Gemmatimonadota</taxon>
        <taxon>Gemmatimonadia</taxon>
        <taxon>Gemmatimonadales</taxon>
        <taxon>Gemmatimonadaceae</taxon>
        <taxon>Roseisolibacter</taxon>
    </lineage>
</organism>
<evidence type="ECO:0000313" key="2">
    <source>
        <dbReference type="Proteomes" id="UP001161325"/>
    </source>
</evidence>
<dbReference type="RefSeq" id="WP_284348199.1">
    <property type="nucleotide sequence ID" value="NZ_BRXS01000001.1"/>
</dbReference>